<keyword evidence="8 13" id="KW-0769">Symport</keyword>
<protein>
    <recommendedName>
        <fullName evidence="13">Probable potassium transport system protein Kup</fullName>
    </recommendedName>
</protein>
<dbReference type="InterPro" id="IPR023051">
    <property type="entry name" value="Kup"/>
</dbReference>
<evidence type="ECO:0000256" key="4">
    <source>
        <dbReference type="ARBA" id="ARBA00022475"/>
    </source>
</evidence>
<dbReference type="HAMAP" id="MF_01522">
    <property type="entry name" value="Kup"/>
    <property type="match status" value="1"/>
</dbReference>
<feature type="transmembrane region" description="Helical" evidence="13">
    <location>
        <begin position="395"/>
        <end position="412"/>
    </location>
</feature>
<organism evidence="16 17">
    <name type="scientific">Legionella busanensis</name>
    <dbReference type="NCBI Taxonomy" id="190655"/>
    <lineage>
        <taxon>Bacteria</taxon>
        <taxon>Pseudomonadati</taxon>
        <taxon>Pseudomonadota</taxon>
        <taxon>Gammaproteobacteria</taxon>
        <taxon>Legionellales</taxon>
        <taxon>Legionellaceae</taxon>
        <taxon>Legionella</taxon>
    </lineage>
</organism>
<keyword evidence="12 13" id="KW-0472">Membrane</keyword>
<name>A0A378JKQ5_9GAMM</name>
<feature type="transmembrane region" description="Helical" evidence="13">
    <location>
        <begin position="99"/>
        <end position="117"/>
    </location>
</feature>
<dbReference type="InterPro" id="IPR053952">
    <property type="entry name" value="K_trans_C"/>
</dbReference>
<gene>
    <name evidence="13 16" type="primary">kup</name>
    <name evidence="16" type="ORF">NCTC13316_02009</name>
</gene>
<evidence type="ECO:0000256" key="5">
    <source>
        <dbReference type="ARBA" id="ARBA00022519"/>
    </source>
</evidence>
<comment type="subcellular location">
    <subcellularLocation>
        <location evidence="13">Cell membrane</location>
        <topology evidence="13">Multi-pass membrane protein</topology>
    </subcellularLocation>
    <subcellularLocation>
        <location evidence="1">Membrane</location>
        <topology evidence="1">Multi-pass membrane protein</topology>
    </subcellularLocation>
</comment>
<evidence type="ECO:0000256" key="2">
    <source>
        <dbReference type="ARBA" id="ARBA00007019"/>
    </source>
</evidence>
<dbReference type="Proteomes" id="UP000254794">
    <property type="component" value="Unassembled WGS sequence"/>
</dbReference>
<feature type="transmembrane region" description="Helical" evidence="13">
    <location>
        <begin position="243"/>
        <end position="265"/>
    </location>
</feature>
<dbReference type="InterPro" id="IPR053951">
    <property type="entry name" value="K_trans_N"/>
</dbReference>
<dbReference type="RefSeq" id="WP_115331508.1">
    <property type="nucleotide sequence ID" value="NZ_CAAAHP010000002.1"/>
</dbReference>
<dbReference type="GO" id="GO:0015079">
    <property type="term" value="F:potassium ion transmembrane transporter activity"/>
    <property type="evidence" value="ECO:0007669"/>
    <property type="project" value="UniProtKB-UniRule"/>
</dbReference>
<evidence type="ECO:0000256" key="10">
    <source>
        <dbReference type="ARBA" id="ARBA00022989"/>
    </source>
</evidence>
<comment type="similarity">
    <text evidence="2 13">Belongs to the HAK/KUP transporter (TC 2.A.72) family.</text>
</comment>
<evidence type="ECO:0000256" key="3">
    <source>
        <dbReference type="ARBA" id="ARBA00022448"/>
    </source>
</evidence>
<sequence>MKNTDKKRDVTLGSTIAALGVVYGDIGTSPLYALRESIGGLPVNVVDVLGILSLIFWSLVIIISIKYLTVVFRADNNGEGGILALLALLKQKSTKHEKFFYLLAIFGAGLLLGDGMLTPAISVMSAVEGLKTFAPELDSYILPISFSILFVLFLVQEKGTGKIGAIFGPIIFIWFITIASLGISQIIQNPSVLRAINPYYAIHFLKSSGWQGYFLLGGVFLVVTGGEALYADIGHFGKNSIRISWFSVVFPSLILNYFGQGAYLLTNPKAISNPFFMIAPTWFGIPLLVIATLATIIASQAVITATFSLARQAVLLGFCPRIQIVHTSKEYQGQIYVPQINFILAVGTFFLLLTFRSSSNLAHAYGIAVNLDMLLISLMVGYTALHIWNWSWPKVLLIFSVFVFIDLSYLGANLHKFLTGGWVPVSFALVIGFIMYTWTNGLEYLRNNVYHKKEDLSKILKQLNYRKLHQLSGVTSIFITDIYDKSGGSFLHFLKLSHAMPEHVLIVSYTVENIPYVHYSRRYEVNCLNDKVCKLVLHYGFMDNISIPAALNHANIRRVLPFLINVDIATFIVEVPNIFASKKKRTLMFHFQEKIFEFLMRNYSANLNIDFYDIPHNRTMAIGAYYIL</sequence>
<keyword evidence="10 13" id="KW-1133">Transmembrane helix</keyword>
<dbReference type="PANTHER" id="PTHR30540">
    <property type="entry name" value="OSMOTIC STRESS POTASSIUM TRANSPORTER"/>
    <property type="match status" value="1"/>
</dbReference>
<dbReference type="GO" id="GO:0005886">
    <property type="term" value="C:plasma membrane"/>
    <property type="evidence" value="ECO:0007669"/>
    <property type="project" value="UniProtKB-SubCell"/>
</dbReference>
<dbReference type="PANTHER" id="PTHR30540:SF79">
    <property type="entry name" value="LOW AFFINITY POTASSIUM TRANSPORT SYSTEM PROTEIN KUP"/>
    <property type="match status" value="1"/>
</dbReference>
<evidence type="ECO:0000256" key="9">
    <source>
        <dbReference type="ARBA" id="ARBA00022958"/>
    </source>
</evidence>
<keyword evidence="6 13" id="KW-0633">Potassium transport</keyword>
<keyword evidence="7 13" id="KW-0812">Transmembrane</keyword>
<feature type="domain" description="K+ potassium transporter integral membrane" evidence="14">
    <location>
        <begin position="15"/>
        <end position="461"/>
    </location>
</feature>
<evidence type="ECO:0000256" key="13">
    <source>
        <dbReference type="HAMAP-Rule" id="MF_01522"/>
    </source>
</evidence>
<dbReference type="Pfam" id="PF22776">
    <property type="entry name" value="K_trans_C"/>
    <property type="match status" value="1"/>
</dbReference>
<accession>A0A378JKQ5</accession>
<feature type="domain" description="K+ potassium transporter C-terminal" evidence="15">
    <location>
        <begin position="475"/>
        <end position="626"/>
    </location>
</feature>
<keyword evidence="4 13" id="KW-1003">Cell membrane</keyword>
<feature type="transmembrane region" description="Helical" evidence="13">
    <location>
        <begin position="167"/>
        <end position="187"/>
    </location>
</feature>
<keyword evidence="3 13" id="KW-0813">Transport</keyword>
<evidence type="ECO:0000313" key="17">
    <source>
        <dbReference type="Proteomes" id="UP000254794"/>
    </source>
</evidence>
<evidence type="ECO:0000256" key="8">
    <source>
        <dbReference type="ARBA" id="ARBA00022847"/>
    </source>
</evidence>
<evidence type="ECO:0000256" key="11">
    <source>
        <dbReference type="ARBA" id="ARBA00023065"/>
    </source>
</evidence>
<dbReference type="OrthoDB" id="9805577at2"/>
<dbReference type="InterPro" id="IPR003855">
    <property type="entry name" value="K+_transporter"/>
</dbReference>
<dbReference type="Pfam" id="PF02705">
    <property type="entry name" value="K_trans"/>
    <property type="match status" value="1"/>
</dbReference>
<evidence type="ECO:0000313" key="16">
    <source>
        <dbReference type="EMBL" id="STX51906.1"/>
    </source>
</evidence>
<evidence type="ECO:0000256" key="12">
    <source>
        <dbReference type="ARBA" id="ARBA00023136"/>
    </source>
</evidence>
<feature type="transmembrane region" description="Helical" evidence="13">
    <location>
        <begin position="213"/>
        <end position="231"/>
    </location>
</feature>
<keyword evidence="5" id="KW-0997">Cell inner membrane</keyword>
<keyword evidence="9 13" id="KW-0630">Potassium</keyword>
<comment type="catalytic activity">
    <reaction evidence="13">
        <text>K(+)(in) + H(+)(in) = K(+)(out) + H(+)(out)</text>
        <dbReference type="Rhea" id="RHEA:28490"/>
        <dbReference type="ChEBI" id="CHEBI:15378"/>
        <dbReference type="ChEBI" id="CHEBI:29103"/>
    </reaction>
</comment>
<evidence type="ECO:0000259" key="14">
    <source>
        <dbReference type="Pfam" id="PF02705"/>
    </source>
</evidence>
<dbReference type="GO" id="GO:0015293">
    <property type="term" value="F:symporter activity"/>
    <property type="evidence" value="ECO:0007669"/>
    <property type="project" value="UniProtKB-UniRule"/>
</dbReference>
<keyword evidence="11 13" id="KW-0406">Ion transport</keyword>
<keyword evidence="17" id="KW-1185">Reference proteome</keyword>
<feature type="transmembrane region" description="Helical" evidence="13">
    <location>
        <begin position="137"/>
        <end position="155"/>
    </location>
</feature>
<dbReference type="EMBL" id="UGOD01000001">
    <property type="protein sequence ID" value="STX51906.1"/>
    <property type="molecule type" value="Genomic_DNA"/>
</dbReference>
<feature type="transmembrane region" description="Helical" evidence="13">
    <location>
        <begin position="285"/>
        <end position="314"/>
    </location>
</feature>
<feature type="transmembrane region" description="Helical" evidence="13">
    <location>
        <begin position="335"/>
        <end position="355"/>
    </location>
</feature>
<reference evidence="16 17" key="1">
    <citation type="submission" date="2018-06" db="EMBL/GenBank/DDBJ databases">
        <authorList>
            <consortium name="Pathogen Informatics"/>
            <person name="Doyle S."/>
        </authorList>
    </citation>
    <scope>NUCLEOTIDE SEQUENCE [LARGE SCALE GENOMIC DNA]</scope>
    <source>
        <strain evidence="16 17">NCTC13316</strain>
    </source>
</reference>
<dbReference type="AlphaFoldDB" id="A0A378JKQ5"/>
<feature type="transmembrane region" description="Helical" evidence="13">
    <location>
        <begin position="48"/>
        <end position="68"/>
    </location>
</feature>
<evidence type="ECO:0000256" key="6">
    <source>
        <dbReference type="ARBA" id="ARBA00022538"/>
    </source>
</evidence>
<feature type="transmembrane region" description="Helical" evidence="13">
    <location>
        <begin position="367"/>
        <end position="388"/>
    </location>
</feature>
<feature type="transmembrane region" description="Helical" evidence="13">
    <location>
        <begin position="418"/>
        <end position="438"/>
    </location>
</feature>
<evidence type="ECO:0000256" key="1">
    <source>
        <dbReference type="ARBA" id="ARBA00004141"/>
    </source>
</evidence>
<evidence type="ECO:0000256" key="7">
    <source>
        <dbReference type="ARBA" id="ARBA00022692"/>
    </source>
</evidence>
<comment type="function">
    <text evidence="13">Transport of potassium into the cell. Likely operates as a K(+):H(+) symporter.</text>
</comment>
<proteinExistence type="inferred from homology"/>
<evidence type="ECO:0000259" key="15">
    <source>
        <dbReference type="Pfam" id="PF22776"/>
    </source>
</evidence>